<accession>A0ABQ5Y427</accession>
<dbReference type="Proteomes" id="UP001156669">
    <property type="component" value="Unassembled WGS sequence"/>
</dbReference>
<name>A0ABQ5Y427_9VIBR</name>
<sequence length="63" mass="6496">MKPASEATLNSVGNSVEATVGMVTVFNVGTDGAGGGVVDVFELELLPSQAVKLRVHNIVKEVN</sequence>
<reference evidence="2" key="1">
    <citation type="journal article" date="2019" name="Int. J. Syst. Evol. Microbiol.">
        <title>The Global Catalogue of Microorganisms (GCM) 10K type strain sequencing project: providing services to taxonomists for standard genome sequencing and annotation.</title>
        <authorList>
            <consortium name="The Broad Institute Genomics Platform"/>
            <consortium name="The Broad Institute Genome Sequencing Center for Infectious Disease"/>
            <person name="Wu L."/>
            <person name="Ma J."/>
        </authorList>
    </citation>
    <scope>NUCLEOTIDE SEQUENCE [LARGE SCALE GENOMIC DNA]</scope>
    <source>
        <strain evidence="2">NBRC 110633</strain>
    </source>
</reference>
<gene>
    <name evidence="1" type="ORF">GCM10007906_32940</name>
</gene>
<comment type="caution">
    <text evidence="1">The sequence shown here is derived from an EMBL/GenBank/DDBJ whole genome shotgun (WGS) entry which is preliminary data.</text>
</comment>
<keyword evidence="2" id="KW-1185">Reference proteome</keyword>
<proteinExistence type="predicted"/>
<dbReference type="EMBL" id="BSOE01000054">
    <property type="protein sequence ID" value="GLR05706.1"/>
    <property type="molecule type" value="Genomic_DNA"/>
</dbReference>
<evidence type="ECO:0000313" key="1">
    <source>
        <dbReference type="EMBL" id="GLR05706.1"/>
    </source>
</evidence>
<organism evidence="1 2">
    <name type="scientific">Vibrio hyugaensis</name>
    <dbReference type="NCBI Taxonomy" id="1534743"/>
    <lineage>
        <taxon>Bacteria</taxon>
        <taxon>Pseudomonadati</taxon>
        <taxon>Pseudomonadota</taxon>
        <taxon>Gammaproteobacteria</taxon>
        <taxon>Vibrionales</taxon>
        <taxon>Vibrionaceae</taxon>
        <taxon>Vibrio</taxon>
    </lineage>
</organism>
<protein>
    <submittedName>
        <fullName evidence="1">Uncharacterized protein</fullName>
    </submittedName>
</protein>
<evidence type="ECO:0000313" key="2">
    <source>
        <dbReference type="Proteomes" id="UP001156669"/>
    </source>
</evidence>